<name>A0A3M7T6Z5_BRAPC</name>
<dbReference type="Proteomes" id="UP000276133">
    <property type="component" value="Unassembled WGS sequence"/>
</dbReference>
<dbReference type="InterPro" id="IPR052139">
    <property type="entry name" value="Methylosome_Comp_WDR77"/>
</dbReference>
<feature type="repeat" description="WD" evidence="5">
    <location>
        <begin position="97"/>
        <end position="138"/>
    </location>
</feature>
<dbReference type="Pfam" id="PF00400">
    <property type="entry name" value="WD40"/>
    <property type="match status" value="3"/>
</dbReference>
<keyword evidence="7" id="KW-1185">Reference proteome</keyword>
<keyword evidence="4" id="KW-0677">Repeat</keyword>
<dbReference type="OrthoDB" id="10260946at2759"/>
<dbReference type="AlphaFoldDB" id="A0A3M7T6Z5"/>
<dbReference type="SUPFAM" id="SSF50978">
    <property type="entry name" value="WD40 repeat-like"/>
    <property type="match status" value="1"/>
</dbReference>
<dbReference type="InterPro" id="IPR019775">
    <property type="entry name" value="WD40_repeat_CS"/>
</dbReference>
<dbReference type="SMART" id="SM00320">
    <property type="entry name" value="WD40"/>
    <property type="match status" value="5"/>
</dbReference>
<evidence type="ECO:0000313" key="7">
    <source>
        <dbReference type="Proteomes" id="UP000276133"/>
    </source>
</evidence>
<dbReference type="PANTHER" id="PTHR46853:SF1">
    <property type="entry name" value="METHYLOSOME PROTEIN 50"/>
    <property type="match status" value="1"/>
</dbReference>
<evidence type="ECO:0000313" key="6">
    <source>
        <dbReference type="EMBL" id="RNA43833.1"/>
    </source>
</evidence>
<comment type="subcellular location">
    <subcellularLocation>
        <location evidence="1">Cytoplasm</location>
    </subcellularLocation>
</comment>
<dbReference type="EMBL" id="REGN01000173">
    <property type="protein sequence ID" value="RNA43833.1"/>
    <property type="molecule type" value="Genomic_DNA"/>
</dbReference>
<dbReference type="InterPro" id="IPR015943">
    <property type="entry name" value="WD40/YVTN_repeat-like_dom_sf"/>
</dbReference>
<dbReference type="PROSITE" id="PS50294">
    <property type="entry name" value="WD_REPEATS_REGION"/>
    <property type="match status" value="2"/>
</dbReference>
<keyword evidence="3 5" id="KW-0853">WD repeat</keyword>
<organism evidence="6 7">
    <name type="scientific">Brachionus plicatilis</name>
    <name type="common">Marine rotifer</name>
    <name type="synonym">Brachionus muelleri</name>
    <dbReference type="NCBI Taxonomy" id="10195"/>
    <lineage>
        <taxon>Eukaryota</taxon>
        <taxon>Metazoa</taxon>
        <taxon>Spiralia</taxon>
        <taxon>Gnathifera</taxon>
        <taxon>Rotifera</taxon>
        <taxon>Eurotatoria</taxon>
        <taxon>Monogononta</taxon>
        <taxon>Pseudotrocha</taxon>
        <taxon>Ploima</taxon>
        <taxon>Brachionidae</taxon>
        <taxon>Brachionus</taxon>
    </lineage>
</organism>
<accession>A0A3M7T6Z5</accession>
<dbReference type="InterPro" id="IPR036322">
    <property type="entry name" value="WD40_repeat_dom_sf"/>
</dbReference>
<dbReference type="STRING" id="10195.A0A3M7T6Z5"/>
<keyword evidence="2" id="KW-0963">Cytoplasm</keyword>
<dbReference type="PROSITE" id="PS50082">
    <property type="entry name" value="WD_REPEATS_2"/>
    <property type="match status" value="2"/>
</dbReference>
<dbReference type="GO" id="GO:0034709">
    <property type="term" value="C:methylosome"/>
    <property type="evidence" value="ECO:0007669"/>
    <property type="project" value="TreeGrafter"/>
</dbReference>
<gene>
    <name evidence="6" type="ORF">BpHYR1_026088</name>
</gene>
<sequence>MKDFLGSVEFNKNGDLLISSSYLTFQDWSGSYVVIDKQELAKVESNTLLSKFESFKKVKSGVCAARWLTNDSFLIGTDCGKLELVKWNKNFDSLMSKEEHDGLVTCIDRKFDSETAVSGSSDCRIKIWDLNEALSVKTFRGHDFPITSVSLNPLDTNCLISTSEDGKAVFWDMRKSKPGFNLKHGLNSYPTCSAWSTNDSNSIVLGFVNGHVGVFDIRNMSLGIVHRVHERQIRQVKLNNLKLISTASDDCTSKVCQFPSPDDKALQLIYCFKHDDYVTDLDWNPDDELGYVTCSWDGTFKNHKINLKVSNGI</sequence>
<reference evidence="6 7" key="1">
    <citation type="journal article" date="2018" name="Sci. Rep.">
        <title>Genomic signatures of local adaptation to the degree of environmental predictability in rotifers.</title>
        <authorList>
            <person name="Franch-Gras L."/>
            <person name="Hahn C."/>
            <person name="Garcia-Roger E.M."/>
            <person name="Carmona M.J."/>
            <person name="Serra M."/>
            <person name="Gomez A."/>
        </authorList>
    </citation>
    <scope>NUCLEOTIDE SEQUENCE [LARGE SCALE GENOMIC DNA]</scope>
    <source>
        <strain evidence="6">HYR1</strain>
    </source>
</reference>
<dbReference type="PANTHER" id="PTHR46853">
    <property type="entry name" value="METHYLOSOME PROTEIN 50"/>
    <property type="match status" value="1"/>
</dbReference>
<evidence type="ECO:0000256" key="1">
    <source>
        <dbReference type="ARBA" id="ARBA00004496"/>
    </source>
</evidence>
<comment type="caution">
    <text evidence="6">The sequence shown here is derived from an EMBL/GenBank/DDBJ whole genome shotgun (WGS) entry which is preliminary data.</text>
</comment>
<evidence type="ECO:0000256" key="2">
    <source>
        <dbReference type="ARBA" id="ARBA00022490"/>
    </source>
</evidence>
<dbReference type="InterPro" id="IPR001680">
    <property type="entry name" value="WD40_rpt"/>
</dbReference>
<dbReference type="Gene3D" id="2.130.10.10">
    <property type="entry name" value="YVTN repeat-like/Quinoprotein amine dehydrogenase"/>
    <property type="match status" value="1"/>
</dbReference>
<dbReference type="PROSITE" id="PS00678">
    <property type="entry name" value="WD_REPEATS_1"/>
    <property type="match status" value="2"/>
</dbReference>
<evidence type="ECO:0000256" key="3">
    <source>
        <dbReference type="ARBA" id="ARBA00022574"/>
    </source>
</evidence>
<protein>
    <submittedName>
        <fullName evidence="6">Methylosome 50</fullName>
    </submittedName>
</protein>
<feature type="repeat" description="WD" evidence="5">
    <location>
        <begin position="139"/>
        <end position="181"/>
    </location>
</feature>
<evidence type="ECO:0000256" key="5">
    <source>
        <dbReference type="PROSITE-ProRule" id="PRU00221"/>
    </source>
</evidence>
<proteinExistence type="predicted"/>
<evidence type="ECO:0000256" key="4">
    <source>
        <dbReference type="ARBA" id="ARBA00022737"/>
    </source>
</evidence>